<dbReference type="Proteomes" id="UP001596523">
    <property type="component" value="Unassembled WGS sequence"/>
</dbReference>
<dbReference type="RefSeq" id="WP_381829501.1">
    <property type="nucleotide sequence ID" value="NZ_JBHTCF010000003.1"/>
</dbReference>
<protein>
    <recommendedName>
        <fullName evidence="4">L-tyrosine 3-hydroxylase</fullName>
    </recommendedName>
</protein>
<sequence length="302" mass="33044">MTAECDRMQPGGSSGTVEPLWLPPPGEPPGTCAGRVPPVTDEACFLYEDGPALLDPPTSDRDLIRYRWMIGHQASFHIWQWLDARLSVLAHSDRPDDHAVREVALGYDCYSALLLYSGSGTAAQYEAHVRTSMRRHHPAFSGQWAPDHQRLPALCRSVLDAGPPHAMTPLRAAIDRNHLIHKAVADRLVPGGASLLRGTGRRPGTAPTQSELDCYDAYFGVRRSQVCRPSLVAQLVRRMAQIVRDVSLNGLYPWGHVTAATDSLRSAVQRITAQTPQLFTAAARLQYPCRATCATPPSGGDR</sequence>
<keyword evidence="3" id="KW-1185">Reference proteome</keyword>
<evidence type="ECO:0008006" key="4">
    <source>
        <dbReference type="Google" id="ProtNLM"/>
    </source>
</evidence>
<evidence type="ECO:0000313" key="3">
    <source>
        <dbReference type="Proteomes" id="UP001596523"/>
    </source>
</evidence>
<evidence type="ECO:0000313" key="2">
    <source>
        <dbReference type="EMBL" id="MFC7304762.1"/>
    </source>
</evidence>
<organism evidence="2 3">
    <name type="scientific">Streptomyces monticola</name>
    <dbReference type="NCBI Taxonomy" id="2666263"/>
    <lineage>
        <taxon>Bacteria</taxon>
        <taxon>Bacillati</taxon>
        <taxon>Actinomycetota</taxon>
        <taxon>Actinomycetes</taxon>
        <taxon>Kitasatosporales</taxon>
        <taxon>Streptomycetaceae</taxon>
        <taxon>Streptomyces</taxon>
    </lineage>
</organism>
<gene>
    <name evidence="2" type="ORF">ACFQVC_11090</name>
</gene>
<comment type="caution">
    <text evidence="2">The sequence shown here is derived from an EMBL/GenBank/DDBJ whole genome shotgun (WGS) entry which is preliminary data.</text>
</comment>
<dbReference type="EMBL" id="JBHTCF010000003">
    <property type="protein sequence ID" value="MFC7304762.1"/>
    <property type="molecule type" value="Genomic_DNA"/>
</dbReference>
<evidence type="ECO:0000256" key="1">
    <source>
        <dbReference type="SAM" id="MobiDB-lite"/>
    </source>
</evidence>
<proteinExistence type="predicted"/>
<name>A0ABW2JHG4_9ACTN</name>
<reference evidence="3" key="1">
    <citation type="journal article" date="2019" name="Int. J. Syst. Evol. Microbiol.">
        <title>The Global Catalogue of Microorganisms (GCM) 10K type strain sequencing project: providing services to taxonomists for standard genome sequencing and annotation.</title>
        <authorList>
            <consortium name="The Broad Institute Genomics Platform"/>
            <consortium name="The Broad Institute Genome Sequencing Center for Infectious Disease"/>
            <person name="Wu L."/>
            <person name="Ma J."/>
        </authorList>
    </citation>
    <scope>NUCLEOTIDE SEQUENCE [LARGE SCALE GENOMIC DNA]</scope>
    <source>
        <strain evidence="3">SYNS20</strain>
    </source>
</reference>
<feature type="region of interest" description="Disordered" evidence="1">
    <location>
        <begin position="1"/>
        <end position="28"/>
    </location>
</feature>
<accession>A0ABW2JHG4</accession>